<keyword evidence="3 6" id="KW-0812">Transmembrane</keyword>
<feature type="transmembrane region" description="Helical" evidence="6">
    <location>
        <begin position="228"/>
        <end position="248"/>
    </location>
</feature>
<evidence type="ECO:0000256" key="2">
    <source>
        <dbReference type="ARBA" id="ARBA00022448"/>
    </source>
</evidence>
<dbReference type="InterPro" id="IPR020846">
    <property type="entry name" value="MFS_dom"/>
</dbReference>
<protein>
    <recommendedName>
        <fullName evidence="7">Major facilitator superfamily (MFS) profile domain-containing protein</fullName>
    </recommendedName>
</protein>
<feature type="transmembrane region" description="Helical" evidence="6">
    <location>
        <begin position="335"/>
        <end position="356"/>
    </location>
</feature>
<evidence type="ECO:0000259" key="7">
    <source>
        <dbReference type="PROSITE" id="PS50850"/>
    </source>
</evidence>
<evidence type="ECO:0000256" key="5">
    <source>
        <dbReference type="ARBA" id="ARBA00023136"/>
    </source>
</evidence>
<dbReference type="AlphaFoldDB" id="A0A409WEI2"/>
<feature type="transmembrane region" description="Helical" evidence="6">
    <location>
        <begin position="97"/>
        <end position="116"/>
    </location>
</feature>
<evidence type="ECO:0000256" key="1">
    <source>
        <dbReference type="ARBA" id="ARBA00004141"/>
    </source>
</evidence>
<dbReference type="Pfam" id="PF07690">
    <property type="entry name" value="MFS_1"/>
    <property type="match status" value="1"/>
</dbReference>
<feature type="transmembrane region" description="Helical" evidence="6">
    <location>
        <begin position="65"/>
        <end position="85"/>
    </location>
</feature>
<dbReference type="EMBL" id="NHTK01005522">
    <property type="protein sequence ID" value="PPQ76871.1"/>
    <property type="molecule type" value="Genomic_DNA"/>
</dbReference>
<name>A0A409WEI2_9AGAR</name>
<feature type="transmembrane region" description="Helical" evidence="6">
    <location>
        <begin position="393"/>
        <end position="416"/>
    </location>
</feature>
<feature type="transmembrane region" description="Helical" evidence="6">
    <location>
        <begin position="260"/>
        <end position="280"/>
    </location>
</feature>
<evidence type="ECO:0000256" key="6">
    <source>
        <dbReference type="SAM" id="Phobius"/>
    </source>
</evidence>
<dbReference type="InterPro" id="IPR011701">
    <property type="entry name" value="MFS"/>
</dbReference>
<dbReference type="InterPro" id="IPR036259">
    <property type="entry name" value="MFS_trans_sf"/>
</dbReference>
<dbReference type="InParanoid" id="A0A409WEI2"/>
<feature type="transmembrane region" description="Helical" evidence="6">
    <location>
        <begin position="468"/>
        <end position="488"/>
    </location>
</feature>
<organism evidence="8 9">
    <name type="scientific">Panaeolus cyanescens</name>
    <dbReference type="NCBI Taxonomy" id="181874"/>
    <lineage>
        <taxon>Eukaryota</taxon>
        <taxon>Fungi</taxon>
        <taxon>Dikarya</taxon>
        <taxon>Basidiomycota</taxon>
        <taxon>Agaricomycotina</taxon>
        <taxon>Agaricomycetes</taxon>
        <taxon>Agaricomycetidae</taxon>
        <taxon>Agaricales</taxon>
        <taxon>Agaricineae</taxon>
        <taxon>Galeropsidaceae</taxon>
        <taxon>Panaeolus</taxon>
    </lineage>
</organism>
<keyword evidence="5 6" id="KW-0472">Membrane</keyword>
<comment type="caution">
    <text evidence="8">The sequence shown here is derived from an EMBL/GenBank/DDBJ whole genome shotgun (WGS) entry which is preliminary data.</text>
</comment>
<feature type="transmembrane region" description="Helical" evidence="6">
    <location>
        <begin position="122"/>
        <end position="145"/>
    </location>
</feature>
<gene>
    <name evidence="8" type="ORF">CVT24_008636</name>
</gene>
<proteinExistence type="predicted"/>
<dbReference type="Proteomes" id="UP000284842">
    <property type="component" value="Unassembled WGS sequence"/>
</dbReference>
<evidence type="ECO:0000313" key="8">
    <source>
        <dbReference type="EMBL" id="PPQ76871.1"/>
    </source>
</evidence>
<dbReference type="OrthoDB" id="440755at2759"/>
<evidence type="ECO:0000313" key="9">
    <source>
        <dbReference type="Proteomes" id="UP000284842"/>
    </source>
</evidence>
<keyword evidence="2" id="KW-0813">Transport</keyword>
<feature type="transmembrane region" description="Helical" evidence="6">
    <location>
        <begin position="30"/>
        <end position="53"/>
    </location>
</feature>
<keyword evidence="9" id="KW-1185">Reference proteome</keyword>
<feature type="transmembrane region" description="Helical" evidence="6">
    <location>
        <begin position="187"/>
        <end position="207"/>
    </location>
</feature>
<feature type="transmembrane region" description="Helical" evidence="6">
    <location>
        <begin position="157"/>
        <end position="181"/>
    </location>
</feature>
<evidence type="ECO:0000256" key="4">
    <source>
        <dbReference type="ARBA" id="ARBA00022989"/>
    </source>
</evidence>
<dbReference type="STRING" id="181874.A0A409WEI2"/>
<feature type="domain" description="Major facilitator superfamily (MFS) profile" evidence="7">
    <location>
        <begin position="32"/>
        <end position="491"/>
    </location>
</feature>
<feature type="transmembrane region" description="Helical" evidence="6">
    <location>
        <begin position="300"/>
        <end position="323"/>
    </location>
</feature>
<dbReference type="PROSITE" id="PS50850">
    <property type="entry name" value="MFS"/>
    <property type="match status" value="1"/>
</dbReference>
<comment type="subcellular location">
    <subcellularLocation>
        <location evidence="1">Membrane</location>
        <topology evidence="1">Multi-pass membrane protein</topology>
    </subcellularLocation>
</comment>
<sequence length="532" mass="57412">MDEIQAHKEEIAEGHGGFAFLDKLPNSRKILLLLILCLALFLDSFNTSALLPALPAISDRVGLSFTQSAWLLAGYQLTFASPLLISGRVTDIYNPKWVFTLGAFIVAIFSLVSGFIRHGVILIVLRAIMGIGAALTIPSAQHIIVHLFRDPTQQARAIALFGAMGALGNVLGLIIGALFVSFVSWPWVFYFSAIVAFAVCFGTAVLIPDRRPSASSSSEPAASKFKRLDILGATLFAATLILFIFSLTSSSLVGWGSAQAIVPLVISVFTMLSFFIWEAYIPESHAAMPPRIWRYENVKILTVIALVPFMWLGSIFPLYSWLWETVYDWPAIKTGVHFLPIALSSPPGLVVATYLQSKVPLKVINIMGFAFMVIGTILLPFGDSEERYWRFNFPGFSMATFGLAIVYVTANVGLLANTPPEISGIVSAMFMAMCQTGGAAGVAIVSSIQASVEARKGGPLVFDGRAAGLWYLVAFTATMMLLSVVFMTSSKPAVASNQGVMSDRDSAHSSVTRAEFVGDTKTVDMTQTPSSA</sequence>
<dbReference type="Gene3D" id="1.20.1250.20">
    <property type="entry name" value="MFS general substrate transporter like domains"/>
    <property type="match status" value="2"/>
</dbReference>
<accession>A0A409WEI2</accession>
<keyword evidence="4 6" id="KW-1133">Transmembrane helix</keyword>
<dbReference type="GO" id="GO:0022857">
    <property type="term" value="F:transmembrane transporter activity"/>
    <property type="evidence" value="ECO:0007669"/>
    <property type="project" value="InterPro"/>
</dbReference>
<dbReference type="PANTHER" id="PTHR42718">
    <property type="entry name" value="MAJOR FACILITATOR SUPERFAMILY MULTIDRUG TRANSPORTER MFSC"/>
    <property type="match status" value="1"/>
</dbReference>
<feature type="transmembrane region" description="Helical" evidence="6">
    <location>
        <begin position="363"/>
        <end position="381"/>
    </location>
</feature>
<dbReference type="SUPFAM" id="SSF103473">
    <property type="entry name" value="MFS general substrate transporter"/>
    <property type="match status" value="1"/>
</dbReference>
<feature type="transmembrane region" description="Helical" evidence="6">
    <location>
        <begin position="428"/>
        <end position="448"/>
    </location>
</feature>
<dbReference type="GO" id="GO:0016020">
    <property type="term" value="C:membrane"/>
    <property type="evidence" value="ECO:0007669"/>
    <property type="project" value="UniProtKB-SubCell"/>
</dbReference>
<evidence type="ECO:0000256" key="3">
    <source>
        <dbReference type="ARBA" id="ARBA00022692"/>
    </source>
</evidence>
<dbReference type="PANTHER" id="PTHR42718:SF9">
    <property type="entry name" value="MAJOR FACILITATOR SUPERFAMILY MULTIDRUG TRANSPORTER MFSC"/>
    <property type="match status" value="1"/>
</dbReference>
<reference evidence="8 9" key="1">
    <citation type="journal article" date="2018" name="Evol. Lett.">
        <title>Horizontal gene cluster transfer increased hallucinogenic mushroom diversity.</title>
        <authorList>
            <person name="Reynolds H.T."/>
            <person name="Vijayakumar V."/>
            <person name="Gluck-Thaler E."/>
            <person name="Korotkin H.B."/>
            <person name="Matheny P.B."/>
            <person name="Slot J.C."/>
        </authorList>
    </citation>
    <scope>NUCLEOTIDE SEQUENCE [LARGE SCALE GENOMIC DNA]</scope>
    <source>
        <strain evidence="8 9">2629</strain>
    </source>
</reference>